<name>Q4TGL5_TETNG</name>
<organism evidence="1">
    <name type="scientific">Tetraodon nigroviridis</name>
    <name type="common">Spotted green pufferfish</name>
    <name type="synonym">Chelonodon nigroviridis</name>
    <dbReference type="NCBI Taxonomy" id="99883"/>
    <lineage>
        <taxon>Eukaryota</taxon>
        <taxon>Metazoa</taxon>
        <taxon>Chordata</taxon>
        <taxon>Craniata</taxon>
        <taxon>Vertebrata</taxon>
        <taxon>Euteleostomi</taxon>
        <taxon>Actinopterygii</taxon>
        <taxon>Neopterygii</taxon>
        <taxon>Teleostei</taxon>
        <taxon>Neoteleostei</taxon>
        <taxon>Acanthomorphata</taxon>
        <taxon>Eupercaria</taxon>
        <taxon>Tetraodontiformes</taxon>
        <taxon>Tetradontoidea</taxon>
        <taxon>Tetraodontidae</taxon>
        <taxon>Tetraodon</taxon>
    </lineage>
</organism>
<dbReference type="SUPFAM" id="SSF63825">
    <property type="entry name" value="YWTD domain"/>
    <property type="match status" value="1"/>
</dbReference>
<reference evidence="1" key="1">
    <citation type="journal article" date="2004" name="Nature">
        <title>Genome duplication in the teleost fish Tetraodon nigroviridis reveals the early vertebrate proto-karyotype.</title>
        <authorList>
            <person name="Jaillon O."/>
            <person name="Aury J.-M."/>
            <person name="Brunet F."/>
            <person name="Petit J.-L."/>
            <person name="Stange-Thomann N."/>
            <person name="Mauceli E."/>
            <person name="Bouneau L."/>
            <person name="Fischer C."/>
            <person name="Ozouf-Costaz C."/>
            <person name="Bernot A."/>
            <person name="Nicaud S."/>
            <person name="Jaffe D."/>
            <person name="Fisher S."/>
            <person name="Lutfalla G."/>
            <person name="Dossat C."/>
            <person name="Segurens B."/>
            <person name="Dasilva C."/>
            <person name="Salanoubat M."/>
            <person name="Levy M."/>
            <person name="Boudet N."/>
            <person name="Castellano S."/>
            <person name="Anthouard V."/>
            <person name="Jubin C."/>
            <person name="Castelli V."/>
            <person name="Katinka M."/>
            <person name="Vacherie B."/>
            <person name="Biemont C."/>
            <person name="Skalli Z."/>
            <person name="Cattolico L."/>
            <person name="Poulain J."/>
            <person name="De Berardinis V."/>
            <person name="Cruaud C."/>
            <person name="Duprat S."/>
            <person name="Brottier P."/>
            <person name="Coutanceau J.-P."/>
            <person name="Gouzy J."/>
            <person name="Parra G."/>
            <person name="Lardier G."/>
            <person name="Chapple C."/>
            <person name="McKernan K.J."/>
            <person name="McEwan P."/>
            <person name="Bosak S."/>
            <person name="Kellis M."/>
            <person name="Volff J.-N."/>
            <person name="Guigo R."/>
            <person name="Zody M.C."/>
            <person name="Mesirov J."/>
            <person name="Lindblad-Toh K."/>
            <person name="Birren B."/>
            <person name="Nusbaum C."/>
            <person name="Kahn D."/>
            <person name="Robinson-Rechavi M."/>
            <person name="Laudet V."/>
            <person name="Schachter V."/>
            <person name="Quetier F."/>
            <person name="Saurin W."/>
            <person name="Scarpelli C."/>
            <person name="Wincker P."/>
            <person name="Lander E.S."/>
            <person name="Weissenbach J."/>
            <person name="Roest Crollius H."/>
        </authorList>
    </citation>
    <scope>NUCLEOTIDE SEQUENCE [LARGE SCALE GENOMIC DNA]</scope>
</reference>
<dbReference type="PANTHER" id="PTHR22722">
    <property type="entry name" value="LOW-DENSITY LIPOPROTEIN RECEPTOR-RELATED PROTEIN 2-RELATED"/>
    <property type="match status" value="1"/>
</dbReference>
<dbReference type="GO" id="GO:0016324">
    <property type="term" value="C:apical plasma membrane"/>
    <property type="evidence" value="ECO:0007669"/>
    <property type="project" value="TreeGrafter"/>
</dbReference>
<dbReference type="GO" id="GO:0006898">
    <property type="term" value="P:receptor-mediated endocytosis"/>
    <property type="evidence" value="ECO:0007669"/>
    <property type="project" value="TreeGrafter"/>
</dbReference>
<dbReference type="PANTHER" id="PTHR22722:SF15">
    <property type="entry name" value="LOW-DENSITY LIPOPROTEIN RECEPTOR-RELATED"/>
    <property type="match status" value="1"/>
</dbReference>
<sequence>GLPHPFAITVFEDSLYWTDWHTKSINSANKFTGKNQEIIRNKLHFPMDIHTLHPQRQPAGQY</sequence>
<dbReference type="EMBL" id="CAAE01003624">
    <property type="protein sequence ID" value="CAF87967.1"/>
    <property type="molecule type" value="Genomic_DNA"/>
</dbReference>
<dbReference type="OrthoDB" id="72419at2759"/>
<dbReference type="InterPro" id="IPR051221">
    <property type="entry name" value="LDLR-related"/>
</dbReference>
<dbReference type="InterPro" id="IPR011042">
    <property type="entry name" value="6-blade_b-propeller_TolB-like"/>
</dbReference>
<gene>
    <name evidence="1" type="ORF">GSTENG00001044001</name>
</gene>
<dbReference type="AlphaFoldDB" id="Q4TGL5"/>
<evidence type="ECO:0000313" key="1">
    <source>
        <dbReference type="EMBL" id="CAF87967.1"/>
    </source>
</evidence>
<dbReference type="GO" id="GO:0043235">
    <property type="term" value="C:receptor complex"/>
    <property type="evidence" value="ECO:0007669"/>
    <property type="project" value="TreeGrafter"/>
</dbReference>
<feature type="non-terminal residue" evidence="1">
    <location>
        <position position="62"/>
    </location>
</feature>
<comment type="caution">
    <text evidence="1">The sequence shown here is derived from an EMBL/GenBank/DDBJ whole genome shotgun (WGS) entry which is preliminary data.</text>
</comment>
<dbReference type="Gene3D" id="2.120.10.30">
    <property type="entry name" value="TolB, C-terminal domain"/>
    <property type="match status" value="1"/>
</dbReference>
<reference evidence="1" key="2">
    <citation type="submission" date="2004-02" db="EMBL/GenBank/DDBJ databases">
        <authorList>
            <consortium name="Genoscope"/>
            <consortium name="Whitehead Institute Centre for Genome Research"/>
        </authorList>
    </citation>
    <scope>NUCLEOTIDE SEQUENCE</scope>
</reference>
<protein>
    <submittedName>
        <fullName evidence="1">(spotted green pufferfish) hypothetical protein</fullName>
    </submittedName>
</protein>
<feature type="non-terminal residue" evidence="1">
    <location>
        <position position="1"/>
    </location>
</feature>
<dbReference type="GO" id="GO:0042562">
    <property type="term" value="F:hormone binding"/>
    <property type="evidence" value="ECO:0007669"/>
    <property type="project" value="TreeGrafter"/>
</dbReference>
<proteinExistence type="predicted"/>
<accession>Q4TGL5</accession>
<dbReference type="KEGG" id="tng:GSTEN00001044G001"/>